<dbReference type="Pfam" id="PF02561">
    <property type="entry name" value="FliS"/>
    <property type="match status" value="1"/>
</dbReference>
<evidence type="ECO:0000313" key="7">
    <source>
        <dbReference type="EMBL" id="MET7015589.1"/>
    </source>
</evidence>
<dbReference type="EMBL" id="JBEWZI010000019">
    <property type="protein sequence ID" value="MET7015589.1"/>
    <property type="molecule type" value="Genomic_DNA"/>
</dbReference>
<keyword evidence="8" id="KW-1185">Reference proteome</keyword>
<evidence type="ECO:0000313" key="8">
    <source>
        <dbReference type="Proteomes" id="UP001549691"/>
    </source>
</evidence>
<dbReference type="PIRSF" id="PIRSF039090">
    <property type="entry name" value="Flis"/>
    <property type="match status" value="1"/>
</dbReference>
<dbReference type="CDD" id="cd16098">
    <property type="entry name" value="FliS"/>
    <property type="match status" value="1"/>
</dbReference>
<dbReference type="RefSeq" id="WP_354602048.1">
    <property type="nucleotide sequence ID" value="NZ_JBEWZI010000019.1"/>
</dbReference>
<keyword evidence="5" id="KW-0143">Chaperone</keyword>
<dbReference type="NCBIfam" id="TIGR00208">
    <property type="entry name" value="fliS"/>
    <property type="match status" value="1"/>
</dbReference>
<dbReference type="PANTHER" id="PTHR34773">
    <property type="entry name" value="FLAGELLAR SECRETION CHAPERONE FLIS"/>
    <property type="match status" value="1"/>
</dbReference>
<evidence type="ECO:0000256" key="4">
    <source>
        <dbReference type="ARBA" id="ARBA00022795"/>
    </source>
</evidence>
<dbReference type="InterPro" id="IPR036584">
    <property type="entry name" value="FliS_sf"/>
</dbReference>
<evidence type="ECO:0000256" key="1">
    <source>
        <dbReference type="ARBA" id="ARBA00004514"/>
    </source>
</evidence>
<dbReference type="Proteomes" id="UP001549691">
    <property type="component" value="Unassembled WGS sequence"/>
</dbReference>
<keyword evidence="4 6" id="KW-1005">Bacterial flagellum biogenesis</keyword>
<sequence length="137" mass="14613">MFARNSAATYARVGIETNVSSADPHQLILMLFDGALLAVNSAAAAIESKDNPAKIRHISKAVEIITMGLQASLDASGGELTERLHALYDYMGMRLALANAQSNTAPLIEVSGLLRDLREAWAQISDATRAETTAQEA</sequence>
<evidence type="ECO:0000256" key="5">
    <source>
        <dbReference type="ARBA" id="ARBA00023186"/>
    </source>
</evidence>
<evidence type="ECO:0000256" key="2">
    <source>
        <dbReference type="ARBA" id="ARBA00008787"/>
    </source>
</evidence>
<dbReference type="PANTHER" id="PTHR34773:SF1">
    <property type="entry name" value="FLAGELLAR SECRETION CHAPERONE FLIS"/>
    <property type="match status" value="1"/>
</dbReference>
<dbReference type="InterPro" id="IPR003713">
    <property type="entry name" value="FliS"/>
</dbReference>
<name>A0ABV2TNU2_9RHOO</name>
<evidence type="ECO:0000256" key="6">
    <source>
        <dbReference type="PIRNR" id="PIRNR039090"/>
    </source>
</evidence>
<comment type="subcellular location">
    <subcellularLocation>
        <location evidence="1 6">Cytoplasm</location>
        <location evidence="1 6">Cytosol</location>
    </subcellularLocation>
</comment>
<protein>
    <recommendedName>
        <fullName evidence="6">Flagellar secretion chaperone FliS</fullName>
    </recommendedName>
</protein>
<dbReference type="Gene3D" id="1.20.120.340">
    <property type="entry name" value="Flagellar protein FliS"/>
    <property type="match status" value="1"/>
</dbReference>
<evidence type="ECO:0000256" key="3">
    <source>
        <dbReference type="ARBA" id="ARBA00022490"/>
    </source>
</evidence>
<keyword evidence="7" id="KW-0969">Cilium</keyword>
<reference evidence="7 8" key="1">
    <citation type="submission" date="2024-07" db="EMBL/GenBank/DDBJ databases">
        <title>Uliginosibacterium flavum JJ3220;KACC:17644.</title>
        <authorList>
            <person name="Kim M.K."/>
        </authorList>
    </citation>
    <scope>NUCLEOTIDE SEQUENCE [LARGE SCALE GENOMIC DNA]</scope>
    <source>
        <strain evidence="7 8">KACC:17644</strain>
    </source>
</reference>
<proteinExistence type="inferred from homology"/>
<organism evidence="7 8">
    <name type="scientific">Uliginosibacterium flavum</name>
    <dbReference type="NCBI Taxonomy" id="1396831"/>
    <lineage>
        <taxon>Bacteria</taxon>
        <taxon>Pseudomonadati</taxon>
        <taxon>Pseudomonadota</taxon>
        <taxon>Betaproteobacteria</taxon>
        <taxon>Rhodocyclales</taxon>
        <taxon>Zoogloeaceae</taxon>
        <taxon>Uliginosibacterium</taxon>
    </lineage>
</organism>
<keyword evidence="7" id="KW-0966">Cell projection</keyword>
<gene>
    <name evidence="7" type="primary">fliS</name>
    <name evidence="7" type="ORF">ABXR19_15475</name>
</gene>
<keyword evidence="7" id="KW-0282">Flagellum</keyword>
<keyword evidence="3 6" id="KW-0963">Cytoplasm</keyword>
<comment type="similarity">
    <text evidence="2 6">Belongs to the FliS family.</text>
</comment>
<dbReference type="SUPFAM" id="SSF101116">
    <property type="entry name" value="Flagellar export chaperone FliS"/>
    <property type="match status" value="1"/>
</dbReference>
<comment type="caution">
    <text evidence="7">The sequence shown here is derived from an EMBL/GenBank/DDBJ whole genome shotgun (WGS) entry which is preliminary data.</text>
</comment>
<accession>A0ABV2TNU2</accession>